<gene>
    <name evidence="2" type="ORF">DCAR_008369</name>
</gene>
<dbReference type="AlphaFoldDB" id="A0A166FA46"/>
<feature type="compositionally biased region" description="Polar residues" evidence="1">
    <location>
        <begin position="13"/>
        <end position="25"/>
    </location>
</feature>
<feature type="region of interest" description="Disordered" evidence="1">
    <location>
        <begin position="1"/>
        <end position="117"/>
    </location>
</feature>
<name>A0A166FA46_DAUCS</name>
<evidence type="ECO:0000313" key="2">
    <source>
        <dbReference type="EMBL" id="KZN07532.1"/>
    </source>
</evidence>
<dbReference type="Gramene" id="KZN07532">
    <property type="protein sequence ID" value="KZN07532"/>
    <property type="gene ID" value="DCAR_008369"/>
</dbReference>
<protein>
    <submittedName>
        <fullName evidence="2">Uncharacterized protein</fullName>
    </submittedName>
</protein>
<dbReference type="EMBL" id="LNRQ01000002">
    <property type="protein sequence ID" value="KZN07532.1"/>
    <property type="molecule type" value="Genomic_DNA"/>
</dbReference>
<evidence type="ECO:0000256" key="1">
    <source>
        <dbReference type="SAM" id="MobiDB-lite"/>
    </source>
</evidence>
<accession>A0A166FA46</accession>
<comment type="caution">
    <text evidence="2">The sequence shown here is derived from an EMBL/GenBank/DDBJ whole genome shotgun (WGS) entry which is preliminary data.</text>
</comment>
<sequence length="147" mass="16091">MNQYPRVSEEHQPLSSHTGTSTVLSTGFLVDPNLETSIPDTYRPPPAPIPYDANLGRPHTASANQSVEESNNGISHESTPNISNKSDIKVQSDTVLDSSKEGEDELQKSGELKKSNEPLVLEEEECCPTCLEGNGKWHDTNSIFELV</sequence>
<feature type="compositionally biased region" description="Basic and acidic residues" evidence="1">
    <location>
        <begin position="98"/>
        <end position="116"/>
    </location>
</feature>
<dbReference type="STRING" id="79200.A0A166FA46"/>
<organism evidence="2">
    <name type="scientific">Daucus carota subsp. sativus</name>
    <name type="common">Carrot</name>
    <dbReference type="NCBI Taxonomy" id="79200"/>
    <lineage>
        <taxon>Eukaryota</taxon>
        <taxon>Viridiplantae</taxon>
        <taxon>Streptophyta</taxon>
        <taxon>Embryophyta</taxon>
        <taxon>Tracheophyta</taxon>
        <taxon>Spermatophyta</taxon>
        <taxon>Magnoliopsida</taxon>
        <taxon>eudicotyledons</taxon>
        <taxon>Gunneridae</taxon>
        <taxon>Pentapetalae</taxon>
        <taxon>asterids</taxon>
        <taxon>campanulids</taxon>
        <taxon>Apiales</taxon>
        <taxon>Apiaceae</taxon>
        <taxon>Apioideae</taxon>
        <taxon>Scandiceae</taxon>
        <taxon>Daucinae</taxon>
        <taxon>Daucus</taxon>
        <taxon>Daucus sect. Daucus</taxon>
    </lineage>
</organism>
<reference evidence="2" key="1">
    <citation type="journal article" date="2016" name="Nat. Genet.">
        <title>A high-quality carrot genome assembly provides new insights into carotenoid accumulation and asterid genome evolution.</title>
        <authorList>
            <person name="Iorizzo M."/>
            <person name="Ellison S."/>
            <person name="Senalik D."/>
            <person name="Zeng P."/>
            <person name="Satapoomin P."/>
            <person name="Huang J."/>
            <person name="Bowman M."/>
            <person name="Iovene M."/>
            <person name="Sanseverino W."/>
            <person name="Cavagnaro P."/>
            <person name="Yildiz M."/>
            <person name="Macko-Podgorni A."/>
            <person name="Moranska E."/>
            <person name="Grzebelus E."/>
            <person name="Grzebelus D."/>
            <person name="Ashrafi H."/>
            <person name="Zheng Z."/>
            <person name="Cheng S."/>
            <person name="Spooner D."/>
            <person name="Van Deynze A."/>
            <person name="Simon P."/>
        </authorList>
    </citation>
    <scope>NUCLEOTIDE SEQUENCE [LARGE SCALE GENOMIC DNA]</scope>
    <source>
        <tissue evidence="2">Leaf</tissue>
    </source>
</reference>
<feature type="compositionally biased region" description="Polar residues" evidence="1">
    <location>
        <begin position="61"/>
        <end position="97"/>
    </location>
</feature>
<proteinExistence type="predicted"/>